<proteinExistence type="predicted"/>
<organism evidence="2 3">
    <name type="scientific">Bacillus cereus (strain VD014)</name>
    <dbReference type="NCBI Taxonomy" id="1053223"/>
    <lineage>
        <taxon>Bacteria</taxon>
        <taxon>Bacillati</taxon>
        <taxon>Bacillota</taxon>
        <taxon>Bacilli</taxon>
        <taxon>Bacillales</taxon>
        <taxon>Bacillaceae</taxon>
        <taxon>Bacillus</taxon>
        <taxon>Bacillus cereus group</taxon>
    </lineage>
</organism>
<evidence type="ECO:0000313" key="2">
    <source>
        <dbReference type="EMBL" id="EJR12008.1"/>
    </source>
</evidence>
<dbReference type="AlphaFoldDB" id="A0A9W5K280"/>
<feature type="region of interest" description="Disordered" evidence="1">
    <location>
        <begin position="1"/>
        <end position="21"/>
    </location>
</feature>
<accession>A0A9W5K280</accession>
<reference evidence="2" key="1">
    <citation type="submission" date="2012-04" db="EMBL/GenBank/DDBJ databases">
        <title>The Genome Sequence of Bacillus cereus VD014.</title>
        <authorList>
            <consortium name="The Broad Institute Genome Sequencing Platform"/>
            <consortium name="The Broad Institute Genome Sequencing Center for Infectious Disease"/>
            <person name="Feldgarden M."/>
            <person name="Van der Auwera G.A."/>
            <person name="Mahillon J."/>
            <person name="Duprez V."/>
            <person name="Timmery S."/>
            <person name="Mattelet C."/>
            <person name="Dierick K."/>
            <person name="Sun M."/>
            <person name="Yu Z."/>
            <person name="Zhu L."/>
            <person name="Hu X."/>
            <person name="Shank E.B."/>
            <person name="Swiecicka I."/>
            <person name="Hansen B.M."/>
            <person name="Andrup L."/>
            <person name="Young S.K."/>
            <person name="Zeng Q."/>
            <person name="Gargeya S."/>
            <person name="Fitzgerald M."/>
            <person name="Haas B."/>
            <person name="Abouelleil A."/>
            <person name="Alvarado L."/>
            <person name="Arachchi H.M."/>
            <person name="Berlin A."/>
            <person name="Chapman S.B."/>
            <person name="Goldberg J."/>
            <person name="Griggs A."/>
            <person name="Gujja S."/>
            <person name="Hansen M."/>
            <person name="Howarth C."/>
            <person name="Imamovic A."/>
            <person name="Larimer J."/>
            <person name="McCowen C."/>
            <person name="Montmayeur A."/>
            <person name="Murphy C."/>
            <person name="Neiman D."/>
            <person name="Pearson M."/>
            <person name="Priest M."/>
            <person name="Roberts A."/>
            <person name="Saif S."/>
            <person name="Shea T."/>
            <person name="Sisk P."/>
            <person name="Sykes S."/>
            <person name="Wortman J."/>
            <person name="Nusbaum C."/>
            <person name="Birren B."/>
        </authorList>
    </citation>
    <scope>NUCLEOTIDE SEQUENCE</scope>
    <source>
        <strain evidence="2">VD014</strain>
    </source>
</reference>
<evidence type="ECO:0000256" key="1">
    <source>
        <dbReference type="SAM" id="MobiDB-lite"/>
    </source>
</evidence>
<dbReference type="EMBL" id="AHER01000062">
    <property type="protein sequence ID" value="EJR12008.1"/>
    <property type="molecule type" value="Genomic_DNA"/>
</dbReference>
<gene>
    <name evidence="2" type="ORF">IIA_05843</name>
</gene>
<dbReference type="Proteomes" id="UP000006607">
    <property type="component" value="Unassembled WGS sequence"/>
</dbReference>
<evidence type="ECO:0000313" key="3">
    <source>
        <dbReference type="Proteomes" id="UP000006607"/>
    </source>
</evidence>
<comment type="caution">
    <text evidence="2">The sequence shown here is derived from an EMBL/GenBank/DDBJ whole genome shotgun (WGS) entry which is preliminary data.</text>
</comment>
<sequence>MSTDVWSAKDETGKGHQANTGGYLVAHDNKIQKLVTKTTKDENGLVHIEGVSIRY</sequence>
<name>A0A9W5K280_BACC8</name>
<protein>
    <submittedName>
        <fullName evidence="2">Uncharacterized protein</fullName>
    </submittedName>
</protein>